<evidence type="ECO:0008006" key="4">
    <source>
        <dbReference type="Google" id="ProtNLM"/>
    </source>
</evidence>
<dbReference type="EMBL" id="JAFBMS010000107">
    <property type="protein sequence ID" value="KAG9335905.1"/>
    <property type="molecule type" value="Genomic_DNA"/>
</dbReference>
<dbReference type="InterPro" id="IPR036397">
    <property type="entry name" value="RNaseH_sf"/>
</dbReference>
<sequence length="232" mass="26061">MLTLTDYYTKWVEAYPMKAASAGEVALAIRNFTYQFGWPLRILSQMDEAFIQEVNVELGALFGEQAISLVTFHPEASTRDTVTQCFIDSMVSELVRDHRESWDLRVDLISSSGLSIPEVKFSSVLHRDAERSLLSAQTASQQGPGDPSSTAMSDKQRPIFLVTPLPLAPSNSPQSDRRAQEHVGESKSPQGQRDENNIPTEGQRRPRSWTIQHPARRIILQRIHPEDFALSV</sequence>
<feature type="compositionally biased region" description="Basic and acidic residues" evidence="1">
    <location>
        <begin position="175"/>
        <end position="185"/>
    </location>
</feature>
<reference evidence="2" key="1">
    <citation type="thesis" date="2021" institute="BYU ScholarsArchive" country="Provo, UT, USA">
        <title>Applications of and Algorithms for Genome Assembly and Genomic Analyses with an Emphasis on Marine Teleosts.</title>
        <authorList>
            <person name="Pickett B.D."/>
        </authorList>
    </citation>
    <scope>NUCLEOTIDE SEQUENCE</scope>
    <source>
        <strain evidence="2">HI-2016</strain>
    </source>
</reference>
<evidence type="ECO:0000313" key="2">
    <source>
        <dbReference type="EMBL" id="KAG9335905.1"/>
    </source>
</evidence>
<organism evidence="2 3">
    <name type="scientific">Albula glossodonta</name>
    <name type="common">roundjaw bonefish</name>
    <dbReference type="NCBI Taxonomy" id="121402"/>
    <lineage>
        <taxon>Eukaryota</taxon>
        <taxon>Metazoa</taxon>
        <taxon>Chordata</taxon>
        <taxon>Craniata</taxon>
        <taxon>Vertebrata</taxon>
        <taxon>Euteleostomi</taxon>
        <taxon>Actinopterygii</taxon>
        <taxon>Neopterygii</taxon>
        <taxon>Teleostei</taxon>
        <taxon>Albuliformes</taxon>
        <taxon>Albulidae</taxon>
        <taxon>Albula</taxon>
    </lineage>
</organism>
<dbReference type="SUPFAM" id="SSF53098">
    <property type="entry name" value="Ribonuclease H-like"/>
    <property type="match status" value="1"/>
</dbReference>
<evidence type="ECO:0000313" key="3">
    <source>
        <dbReference type="Proteomes" id="UP000824540"/>
    </source>
</evidence>
<gene>
    <name evidence="2" type="ORF">JZ751_003562</name>
</gene>
<proteinExistence type="predicted"/>
<dbReference type="Proteomes" id="UP000824540">
    <property type="component" value="Unassembled WGS sequence"/>
</dbReference>
<comment type="caution">
    <text evidence="2">The sequence shown here is derived from an EMBL/GenBank/DDBJ whole genome shotgun (WGS) entry which is preliminary data.</text>
</comment>
<feature type="compositionally biased region" description="Polar residues" evidence="1">
    <location>
        <begin position="134"/>
        <end position="153"/>
    </location>
</feature>
<keyword evidence="3" id="KW-1185">Reference proteome</keyword>
<dbReference type="Gene3D" id="3.30.420.10">
    <property type="entry name" value="Ribonuclease H-like superfamily/Ribonuclease H"/>
    <property type="match status" value="1"/>
</dbReference>
<dbReference type="AlphaFoldDB" id="A0A8T2N691"/>
<evidence type="ECO:0000256" key="1">
    <source>
        <dbReference type="SAM" id="MobiDB-lite"/>
    </source>
</evidence>
<protein>
    <recommendedName>
        <fullName evidence="4">Integrase catalytic domain-containing protein</fullName>
    </recommendedName>
</protein>
<name>A0A8T2N691_9TELE</name>
<dbReference type="GO" id="GO:0003676">
    <property type="term" value="F:nucleic acid binding"/>
    <property type="evidence" value="ECO:0007669"/>
    <property type="project" value="InterPro"/>
</dbReference>
<accession>A0A8T2N691</accession>
<dbReference type="OrthoDB" id="413122at2759"/>
<feature type="region of interest" description="Disordered" evidence="1">
    <location>
        <begin position="133"/>
        <end position="212"/>
    </location>
</feature>
<dbReference type="InterPro" id="IPR012337">
    <property type="entry name" value="RNaseH-like_sf"/>
</dbReference>